<keyword evidence="1" id="KW-0472">Membrane</keyword>
<dbReference type="AlphaFoldDB" id="A0A0A9H9S8"/>
<name>A0A0A9H9S8_ARUDO</name>
<feature type="transmembrane region" description="Helical" evidence="1">
    <location>
        <begin position="6"/>
        <end position="31"/>
    </location>
</feature>
<proteinExistence type="predicted"/>
<evidence type="ECO:0000256" key="1">
    <source>
        <dbReference type="SAM" id="Phobius"/>
    </source>
</evidence>
<evidence type="ECO:0000313" key="2">
    <source>
        <dbReference type="EMBL" id="JAE31586.1"/>
    </source>
</evidence>
<protein>
    <submittedName>
        <fullName evidence="2">Uncharacterized protein</fullName>
    </submittedName>
</protein>
<reference evidence="2" key="1">
    <citation type="submission" date="2014-09" db="EMBL/GenBank/DDBJ databases">
        <authorList>
            <person name="Magalhaes I.L.F."/>
            <person name="Oliveira U."/>
            <person name="Santos F.R."/>
            <person name="Vidigal T.H.D.A."/>
            <person name="Brescovit A.D."/>
            <person name="Santos A.J."/>
        </authorList>
    </citation>
    <scope>NUCLEOTIDE SEQUENCE</scope>
    <source>
        <tissue evidence="2">Shoot tissue taken approximately 20 cm above the soil surface</tissue>
    </source>
</reference>
<dbReference type="EMBL" id="GBRH01166310">
    <property type="protein sequence ID" value="JAE31586.1"/>
    <property type="molecule type" value="Transcribed_RNA"/>
</dbReference>
<reference evidence="2" key="2">
    <citation type="journal article" date="2015" name="Data Brief">
        <title>Shoot transcriptome of the giant reed, Arundo donax.</title>
        <authorList>
            <person name="Barrero R.A."/>
            <person name="Guerrero F.D."/>
            <person name="Moolhuijzen P."/>
            <person name="Goolsby J.A."/>
            <person name="Tidwell J."/>
            <person name="Bellgard S.E."/>
            <person name="Bellgard M.I."/>
        </authorList>
    </citation>
    <scope>NUCLEOTIDE SEQUENCE</scope>
    <source>
        <tissue evidence="2">Shoot tissue taken approximately 20 cm above the soil surface</tissue>
    </source>
</reference>
<keyword evidence="1" id="KW-0812">Transmembrane</keyword>
<keyword evidence="1" id="KW-1133">Transmembrane helix</keyword>
<organism evidence="2">
    <name type="scientific">Arundo donax</name>
    <name type="common">Giant reed</name>
    <name type="synonym">Donax arundinaceus</name>
    <dbReference type="NCBI Taxonomy" id="35708"/>
    <lineage>
        <taxon>Eukaryota</taxon>
        <taxon>Viridiplantae</taxon>
        <taxon>Streptophyta</taxon>
        <taxon>Embryophyta</taxon>
        <taxon>Tracheophyta</taxon>
        <taxon>Spermatophyta</taxon>
        <taxon>Magnoliopsida</taxon>
        <taxon>Liliopsida</taxon>
        <taxon>Poales</taxon>
        <taxon>Poaceae</taxon>
        <taxon>PACMAD clade</taxon>
        <taxon>Arundinoideae</taxon>
        <taxon>Arundineae</taxon>
        <taxon>Arundo</taxon>
    </lineage>
</organism>
<sequence length="33" mass="4019">MCTFLLIHHVLFQFIFLTRMFHGNTLHMLVLML</sequence>
<accession>A0A0A9H9S8</accession>